<accession>A0A6J5LSE6</accession>
<evidence type="ECO:0000256" key="1">
    <source>
        <dbReference type="ARBA" id="ARBA00022529"/>
    </source>
</evidence>
<reference evidence="3" key="1">
    <citation type="submission" date="2020-04" db="EMBL/GenBank/DDBJ databases">
        <authorList>
            <person name="Chiriac C."/>
            <person name="Salcher M."/>
            <person name="Ghai R."/>
            <person name="Kavagutti S V."/>
        </authorList>
    </citation>
    <scope>NUCLEOTIDE SEQUENCE</scope>
</reference>
<protein>
    <submittedName>
        <fullName evidence="3">CHAP domain containing protein</fullName>
    </submittedName>
</protein>
<sequence length="170" mass="19145">MNHLLAEIAASQVGVREVGGNNNGSKIRDYQKATDLKPASWPWCSAFVCYCISEWLDRPGVREWLNLQSSTPQEWRPKTALAYGMIGWAKARPKTTIILHDREWAKPGDIVVFDFSHVGIVESDSGHQIVTLEGNTNGRGERDSESGDGVWRKVRQKSIARNFIRIRPVV</sequence>
<dbReference type="Pfam" id="PF05257">
    <property type="entry name" value="CHAP"/>
    <property type="match status" value="1"/>
</dbReference>
<feature type="domain" description="Peptidase C51" evidence="2">
    <location>
        <begin position="40"/>
        <end position="135"/>
    </location>
</feature>
<dbReference type="InterPro" id="IPR007921">
    <property type="entry name" value="CHAP_dom"/>
</dbReference>
<dbReference type="EMBL" id="LR796307">
    <property type="protein sequence ID" value="CAB4135900.1"/>
    <property type="molecule type" value="Genomic_DNA"/>
</dbReference>
<proteinExistence type="predicted"/>
<gene>
    <name evidence="3" type="ORF">UFOVP300_6</name>
</gene>
<keyword evidence="1" id="KW-0929">Antimicrobial</keyword>
<evidence type="ECO:0000313" key="3">
    <source>
        <dbReference type="EMBL" id="CAB4135900.1"/>
    </source>
</evidence>
<organism evidence="3">
    <name type="scientific">uncultured Caudovirales phage</name>
    <dbReference type="NCBI Taxonomy" id="2100421"/>
    <lineage>
        <taxon>Viruses</taxon>
        <taxon>Duplodnaviria</taxon>
        <taxon>Heunggongvirae</taxon>
        <taxon>Uroviricota</taxon>
        <taxon>Caudoviricetes</taxon>
        <taxon>Peduoviridae</taxon>
        <taxon>Maltschvirus</taxon>
        <taxon>Maltschvirus maltsch</taxon>
    </lineage>
</organism>
<name>A0A6J5LSE6_9CAUD</name>
<evidence type="ECO:0000259" key="2">
    <source>
        <dbReference type="Pfam" id="PF05257"/>
    </source>
</evidence>